<keyword evidence="2" id="KW-1133">Transmembrane helix</keyword>
<dbReference type="InterPro" id="IPR009339">
    <property type="entry name" value="DUF998"/>
</dbReference>
<reference evidence="4" key="1">
    <citation type="journal article" date="2019" name="Int. J. Syst. Evol. Microbiol.">
        <title>The Global Catalogue of Microorganisms (GCM) 10K type strain sequencing project: providing services to taxonomists for standard genome sequencing and annotation.</title>
        <authorList>
            <consortium name="The Broad Institute Genomics Platform"/>
            <consortium name="The Broad Institute Genome Sequencing Center for Infectious Disease"/>
            <person name="Wu L."/>
            <person name="Ma J."/>
        </authorList>
    </citation>
    <scope>NUCLEOTIDE SEQUENCE [LARGE SCALE GENOMIC DNA]</scope>
    <source>
        <strain evidence="4">CGMCC 4.7680</strain>
    </source>
</reference>
<evidence type="ECO:0008006" key="5">
    <source>
        <dbReference type="Google" id="ProtNLM"/>
    </source>
</evidence>
<dbReference type="RefSeq" id="WP_191308125.1">
    <property type="nucleotide sequence ID" value="NZ_BNAW01000005.1"/>
</dbReference>
<keyword evidence="2" id="KW-0472">Membrane</keyword>
<evidence type="ECO:0000313" key="4">
    <source>
        <dbReference type="Proteomes" id="UP000649955"/>
    </source>
</evidence>
<dbReference type="Proteomes" id="UP000649955">
    <property type="component" value="Unassembled WGS sequence"/>
</dbReference>
<protein>
    <recommendedName>
        <fullName evidence="5">DUF998 domain-containing protein</fullName>
    </recommendedName>
</protein>
<feature type="region of interest" description="Disordered" evidence="1">
    <location>
        <begin position="229"/>
        <end position="251"/>
    </location>
</feature>
<dbReference type="Pfam" id="PF06197">
    <property type="entry name" value="DUF998"/>
    <property type="match status" value="1"/>
</dbReference>
<gene>
    <name evidence="3" type="ORF">GCM10017567_18140</name>
</gene>
<evidence type="ECO:0000313" key="3">
    <source>
        <dbReference type="EMBL" id="GHG03073.1"/>
    </source>
</evidence>
<keyword evidence="2" id="KW-0812">Transmembrane</keyword>
<organism evidence="3 4">
    <name type="scientific">Amycolatopsis bullii</name>
    <dbReference type="NCBI Taxonomy" id="941987"/>
    <lineage>
        <taxon>Bacteria</taxon>
        <taxon>Bacillati</taxon>
        <taxon>Actinomycetota</taxon>
        <taxon>Actinomycetes</taxon>
        <taxon>Pseudonocardiales</taxon>
        <taxon>Pseudonocardiaceae</taxon>
        <taxon>Amycolatopsis</taxon>
    </lineage>
</organism>
<feature type="compositionally biased region" description="Basic and acidic residues" evidence="1">
    <location>
        <begin position="237"/>
        <end position="251"/>
    </location>
</feature>
<name>A0ABQ3KB45_9PSEU</name>
<dbReference type="EMBL" id="BNAW01000005">
    <property type="protein sequence ID" value="GHG03073.1"/>
    <property type="molecule type" value="Genomic_DNA"/>
</dbReference>
<evidence type="ECO:0000256" key="1">
    <source>
        <dbReference type="SAM" id="MobiDB-lite"/>
    </source>
</evidence>
<comment type="caution">
    <text evidence="3">The sequence shown here is derived from an EMBL/GenBank/DDBJ whole genome shotgun (WGS) entry which is preliminary data.</text>
</comment>
<sequence length="251" mass="26060">MTPIVRSGGAVRTGAVLLFIGPLVSWAAELITASAWQEPHYSPFYNWVSHLGLTGPSQVAFGQVGNSPLGAVMDTGWVLYGILLIAGTLLTLDLRGGARPIAIVALAILAGAGVSLIGIFQGSNANVANGLIAFHTYGAQGVMLAGNVMAIVVGVNASRIGLGHGRRVASIVLGVFGLVAFGVFMADVFTGWAWNIGLFERAVIYPIMIGHVVLGRGLVAALRPGADLPKPGPTRSEPTRVRRSDRTAQSV</sequence>
<feature type="transmembrane region" description="Helical" evidence="2">
    <location>
        <begin position="202"/>
        <end position="222"/>
    </location>
</feature>
<accession>A0ABQ3KB45</accession>
<keyword evidence="4" id="KW-1185">Reference proteome</keyword>
<feature type="transmembrane region" description="Helical" evidence="2">
    <location>
        <begin position="101"/>
        <end position="120"/>
    </location>
</feature>
<proteinExistence type="predicted"/>
<feature type="transmembrane region" description="Helical" evidence="2">
    <location>
        <begin position="168"/>
        <end position="190"/>
    </location>
</feature>
<evidence type="ECO:0000256" key="2">
    <source>
        <dbReference type="SAM" id="Phobius"/>
    </source>
</evidence>
<feature type="transmembrane region" description="Helical" evidence="2">
    <location>
        <begin position="77"/>
        <end position="94"/>
    </location>
</feature>
<feature type="transmembrane region" description="Helical" evidence="2">
    <location>
        <begin position="132"/>
        <end position="156"/>
    </location>
</feature>